<accession>A0ABW6LQ49</accession>
<dbReference type="EMBL" id="JBIAFP010000035">
    <property type="protein sequence ID" value="MFE9230525.1"/>
    <property type="molecule type" value="Genomic_DNA"/>
</dbReference>
<protein>
    <submittedName>
        <fullName evidence="1">Uncharacterized protein</fullName>
    </submittedName>
</protein>
<keyword evidence="2" id="KW-1185">Reference proteome</keyword>
<dbReference type="Proteomes" id="UP001601288">
    <property type="component" value="Unassembled WGS sequence"/>
</dbReference>
<dbReference type="RefSeq" id="WP_358289864.1">
    <property type="nucleotide sequence ID" value="NZ_JBEYGJ010000040.1"/>
</dbReference>
<organism evidence="1 2">
    <name type="scientific">Streptomyces massasporeus</name>
    <dbReference type="NCBI Taxonomy" id="67324"/>
    <lineage>
        <taxon>Bacteria</taxon>
        <taxon>Bacillati</taxon>
        <taxon>Actinomycetota</taxon>
        <taxon>Actinomycetes</taxon>
        <taxon>Kitasatosporales</taxon>
        <taxon>Streptomycetaceae</taxon>
        <taxon>Streptomyces</taxon>
    </lineage>
</organism>
<name>A0ABW6LQ49_9ACTN</name>
<comment type="caution">
    <text evidence="1">The sequence shown here is derived from an EMBL/GenBank/DDBJ whole genome shotgun (WGS) entry which is preliminary data.</text>
</comment>
<reference evidence="1 2" key="1">
    <citation type="submission" date="2024-10" db="EMBL/GenBank/DDBJ databases">
        <title>The Natural Products Discovery Center: Release of the First 8490 Sequenced Strains for Exploring Actinobacteria Biosynthetic Diversity.</title>
        <authorList>
            <person name="Kalkreuter E."/>
            <person name="Kautsar S.A."/>
            <person name="Yang D."/>
            <person name="Bader C.D."/>
            <person name="Teijaro C.N."/>
            <person name="Fluegel L."/>
            <person name="Davis C.M."/>
            <person name="Simpson J.R."/>
            <person name="Lauterbach L."/>
            <person name="Steele A.D."/>
            <person name="Gui C."/>
            <person name="Meng S."/>
            <person name="Li G."/>
            <person name="Viehrig K."/>
            <person name="Ye F."/>
            <person name="Su P."/>
            <person name="Kiefer A.F."/>
            <person name="Nichols A."/>
            <person name="Cepeda A.J."/>
            <person name="Yan W."/>
            <person name="Fan B."/>
            <person name="Jiang Y."/>
            <person name="Adhikari A."/>
            <person name="Zheng C.-J."/>
            <person name="Schuster L."/>
            <person name="Cowan T.M."/>
            <person name="Smanski M.J."/>
            <person name="Chevrette M.G."/>
            <person name="De Carvalho L.P.S."/>
            <person name="Shen B."/>
        </authorList>
    </citation>
    <scope>NUCLEOTIDE SEQUENCE [LARGE SCALE GENOMIC DNA]</scope>
    <source>
        <strain evidence="1 2">NPDC007066</strain>
    </source>
</reference>
<evidence type="ECO:0000313" key="1">
    <source>
        <dbReference type="EMBL" id="MFE9230525.1"/>
    </source>
</evidence>
<gene>
    <name evidence="1" type="ORF">ACFYM3_39295</name>
</gene>
<proteinExistence type="predicted"/>
<evidence type="ECO:0000313" key="2">
    <source>
        <dbReference type="Proteomes" id="UP001601288"/>
    </source>
</evidence>
<sequence>MGMELSTDIAAAARHTGFGKLPEHIRLEGTVEGVKATPGG</sequence>